<evidence type="ECO:0000313" key="5">
    <source>
        <dbReference type="EMBL" id="PRZ15914.1"/>
    </source>
</evidence>
<gene>
    <name evidence="5" type="ORF">CLV36_103140</name>
</gene>
<dbReference type="PROSITE" id="PS00798">
    <property type="entry name" value="ALDOKETO_REDUCTASE_1"/>
    <property type="match status" value="1"/>
</dbReference>
<dbReference type="PROSITE" id="PS00062">
    <property type="entry name" value="ALDOKETO_REDUCTASE_2"/>
    <property type="match status" value="1"/>
</dbReference>
<dbReference type="PIRSF" id="PIRSF000097">
    <property type="entry name" value="AKR"/>
    <property type="match status" value="1"/>
</dbReference>
<dbReference type="PANTHER" id="PTHR43827:SF3">
    <property type="entry name" value="NADP-DEPENDENT OXIDOREDUCTASE DOMAIN-CONTAINING PROTEIN"/>
    <property type="match status" value="1"/>
</dbReference>
<dbReference type="InterPro" id="IPR018170">
    <property type="entry name" value="Aldo/ket_reductase_CS"/>
</dbReference>
<evidence type="ECO:0000256" key="1">
    <source>
        <dbReference type="ARBA" id="ARBA00007905"/>
    </source>
</evidence>
<proteinExistence type="inferred from homology"/>
<sequence>MYLLAIPDGRIRDESEEWKGSRRMVRHITDCVLLNNGVEMPWLGLGVYKAQEGKEVEQAVETALQVGYRSVDTAAFYHNETGVGHALKQSGIARDKLFVTTKVWNTDQGYEATLAAFDRSRKKLGLDYLDLYLIHWPVPGMFRDTWRALEKLYRDGWVRAIGVSNFQTHHLEELLATCEVPPAVNQVEFHPLLTQEELRAFCEREKIQLEAWSPLMRGNVVNQPVIVELAKKYGKTPAQLVLRWDLQHGVVTIPKSVTPSRIEENADIFDFEISPEDMARLDGLNQNHRFGQHPDHFKF</sequence>
<feature type="domain" description="NADP-dependent oxidoreductase" evidence="4">
    <location>
        <begin position="50"/>
        <end position="285"/>
    </location>
</feature>
<protein>
    <submittedName>
        <fullName evidence="5">Diketogulonate reductase-like aldo/keto reductase</fullName>
    </submittedName>
</protein>
<dbReference type="EMBL" id="PVTZ01000003">
    <property type="protein sequence ID" value="PRZ15914.1"/>
    <property type="molecule type" value="Genomic_DNA"/>
</dbReference>
<reference evidence="5 6" key="1">
    <citation type="submission" date="2018-03" db="EMBL/GenBank/DDBJ databases">
        <title>Genomic Encyclopedia of Archaeal and Bacterial Type Strains, Phase II (KMG-II): from individual species to whole genera.</title>
        <authorList>
            <person name="Goeker M."/>
        </authorList>
    </citation>
    <scope>NUCLEOTIDE SEQUENCE [LARGE SCALE GENOMIC DNA]</scope>
    <source>
        <strain evidence="5 6">RHA1</strain>
    </source>
</reference>
<comment type="similarity">
    <text evidence="1">Belongs to the aldo/keto reductase family.</text>
</comment>
<dbReference type="PROSITE" id="PS00063">
    <property type="entry name" value="ALDOKETO_REDUCTASE_3"/>
    <property type="match status" value="1"/>
</dbReference>
<dbReference type="PANTHER" id="PTHR43827">
    <property type="entry name" value="2,5-DIKETO-D-GLUCONIC ACID REDUCTASE"/>
    <property type="match status" value="1"/>
</dbReference>
<evidence type="ECO:0000259" key="4">
    <source>
        <dbReference type="Pfam" id="PF00248"/>
    </source>
</evidence>
<comment type="caution">
    <text evidence="5">The sequence shown here is derived from an EMBL/GenBank/DDBJ whole genome shotgun (WGS) entry which is preliminary data.</text>
</comment>
<evidence type="ECO:0000256" key="2">
    <source>
        <dbReference type="ARBA" id="ARBA00022857"/>
    </source>
</evidence>
<keyword evidence="3" id="KW-0560">Oxidoreductase</keyword>
<organism evidence="5 6">
    <name type="scientific">Laceyella sediminis</name>
    <dbReference type="NCBI Taxonomy" id="573074"/>
    <lineage>
        <taxon>Bacteria</taxon>
        <taxon>Bacillati</taxon>
        <taxon>Bacillota</taxon>
        <taxon>Bacilli</taxon>
        <taxon>Bacillales</taxon>
        <taxon>Thermoactinomycetaceae</taxon>
        <taxon>Laceyella</taxon>
    </lineage>
</organism>
<dbReference type="Gene3D" id="3.20.20.100">
    <property type="entry name" value="NADP-dependent oxidoreductase domain"/>
    <property type="match status" value="1"/>
</dbReference>
<keyword evidence="6" id="KW-1185">Reference proteome</keyword>
<dbReference type="Proteomes" id="UP000238836">
    <property type="component" value="Unassembled WGS sequence"/>
</dbReference>
<keyword evidence="2" id="KW-0521">NADP</keyword>
<dbReference type="SUPFAM" id="SSF51430">
    <property type="entry name" value="NAD(P)-linked oxidoreductase"/>
    <property type="match status" value="1"/>
</dbReference>
<evidence type="ECO:0000256" key="3">
    <source>
        <dbReference type="ARBA" id="ARBA00023002"/>
    </source>
</evidence>
<dbReference type="InterPro" id="IPR023210">
    <property type="entry name" value="NADP_OxRdtase_dom"/>
</dbReference>
<accession>A0ABX5ET73</accession>
<dbReference type="PRINTS" id="PR00069">
    <property type="entry name" value="ALDKETRDTASE"/>
</dbReference>
<dbReference type="InterPro" id="IPR020471">
    <property type="entry name" value="AKR"/>
</dbReference>
<dbReference type="Pfam" id="PF00248">
    <property type="entry name" value="Aldo_ket_red"/>
    <property type="match status" value="1"/>
</dbReference>
<name>A0ABX5ET73_9BACL</name>
<evidence type="ECO:0000313" key="6">
    <source>
        <dbReference type="Proteomes" id="UP000238836"/>
    </source>
</evidence>
<dbReference type="InterPro" id="IPR036812">
    <property type="entry name" value="NAD(P)_OxRdtase_dom_sf"/>
</dbReference>